<evidence type="ECO:0000313" key="3">
    <source>
        <dbReference type="EMBL" id="MBT9144596.1"/>
    </source>
</evidence>
<dbReference type="EMBL" id="QLTW01000013">
    <property type="protein sequence ID" value="MBT9144596.1"/>
    <property type="molecule type" value="Genomic_DNA"/>
</dbReference>
<accession>A0A9E2F435</accession>
<keyword evidence="2" id="KW-0812">Transmembrane</keyword>
<evidence type="ECO:0000256" key="1">
    <source>
        <dbReference type="SAM" id="Coils"/>
    </source>
</evidence>
<feature type="transmembrane region" description="Helical" evidence="2">
    <location>
        <begin position="260"/>
        <end position="285"/>
    </location>
</feature>
<keyword evidence="1" id="KW-0175">Coiled coil</keyword>
<sequence>MADRVEIIIGARDKASQEIKGIKGTVEKFSGSIKKMGTVATVTGTAITGTFALMIRNTIRAGDELHEMALRTGIAGESLAELGHVAALSGGSLADVEQGSKRLSMSIIDASDGLAASVREFERIGVSIEELTKLNPEEQFLRVGEAIARMENDTTRAAAAQALLGRTGTRVISMFADGTQAMKSQREEAIRLGRPTEEMIENADALGDAQEELRRSLVGVSMVIAEQIMPHLIKFTEKLKEVIIRVREWMQKNPELTRTITILTATIGLLSLALGPILLILPGIAIATTVLAGKTKILSGALVALTAKTKILSGALVALKIKLWPIALALAAIAGAGKLGSKAIDKFFERRIREEEMKVELELLAGYAKVIKKRFGEASDELKFFNEQIEKGASANEAFSKMLAKVAEETKRIQEAAGEAAETVAEHWDALISRADTYRLAIEEMRKTETDKKIEELERWFKAEEEYLAERVRQLHLSGKDSIKIEEEYQKARSLLIEKYKTKRADILKDINREEEERLARREQLLKRYREAFGKDLIIPLDVPIETIEKREQALDEVIDKQKKRLETHKEITEEIKRLTKSEADFAIYKIEEVYKVLKADFEGRKEMLDDLAKWKKLKLDEIKEDPTISPDVSLEQARLRTHKEIIEEIKRLTKSEAEFAIYQIEKVYEARKADFEGQKEMLDDLAEWRKLRLDEIEVRYKEHNIIMKELAIHTAKNMQNALGTFFFDAIIGELKTVEDYMRAFGKAMARMLSELLAKQAMLGLFGAKGGLFPAVGRLIGLAGGGRIIQGEVQPLPTAQFGAMVARGRAVPIMAHEGEWIGTPARLAAAGIGREQAPIRNYTFNIQAMDAQSFRDYMENNRDEMVSIMTGAIDDNHPARRTG</sequence>
<dbReference type="AlphaFoldDB" id="A0A9E2F435"/>
<feature type="transmembrane region" description="Helical" evidence="2">
    <location>
        <begin position="323"/>
        <end position="341"/>
    </location>
</feature>
<dbReference type="Proteomes" id="UP000811545">
    <property type="component" value="Unassembled WGS sequence"/>
</dbReference>
<protein>
    <recommendedName>
        <fullName evidence="5">Tail tape measure protein</fullName>
    </recommendedName>
</protein>
<keyword evidence="2" id="KW-1133">Transmembrane helix</keyword>
<evidence type="ECO:0000256" key="2">
    <source>
        <dbReference type="SAM" id="Phobius"/>
    </source>
</evidence>
<organism evidence="3 4">
    <name type="scientific">Psychracetigena formicireducens</name>
    <dbReference type="NCBI Taxonomy" id="2986056"/>
    <lineage>
        <taxon>Bacteria</taxon>
        <taxon>Bacillati</taxon>
        <taxon>Candidatus Lithacetigenota</taxon>
        <taxon>Candidatus Psychracetigena</taxon>
    </lineage>
</organism>
<comment type="caution">
    <text evidence="3">The sequence shown here is derived from an EMBL/GenBank/DDBJ whole genome shotgun (WGS) entry which is preliminary data.</text>
</comment>
<gene>
    <name evidence="3" type="ORF">DDT42_00438</name>
</gene>
<reference evidence="3 4" key="1">
    <citation type="journal article" date="2021" name="bioRxiv">
        <title>Unique metabolic strategies in Hadean analogues reveal hints for primordial physiology.</title>
        <authorList>
            <person name="Nobu M.K."/>
            <person name="Nakai R."/>
            <person name="Tamazawa S."/>
            <person name="Mori H."/>
            <person name="Toyoda A."/>
            <person name="Ijiri A."/>
            <person name="Suzuki S."/>
            <person name="Kurokawa K."/>
            <person name="Kamagata Y."/>
            <person name="Tamaki H."/>
        </authorList>
    </citation>
    <scope>NUCLEOTIDE SEQUENCE [LARGE SCALE GENOMIC DNA]</scope>
    <source>
        <strain evidence="3">BS525</strain>
    </source>
</reference>
<evidence type="ECO:0008006" key="5">
    <source>
        <dbReference type="Google" id="ProtNLM"/>
    </source>
</evidence>
<proteinExistence type="predicted"/>
<keyword evidence="2" id="KW-0472">Membrane</keyword>
<feature type="coiled-coil region" evidence="1">
    <location>
        <begin position="497"/>
        <end position="565"/>
    </location>
</feature>
<evidence type="ECO:0000313" key="4">
    <source>
        <dbReference type="Proteomes" id="UP000811545"/>
    </source>
</evidence>
<name>A0A9E2F435_PSYF1</name>